<keyword evidence="2" id="KW-1185">Reference proteome</keyword>
<dbReference type="EMBL" id="JAUCMX010000010">
    <property type="protein sequence ID" value="KAK3533814.1"/>
    <property type="molecule type" value="Genomic_DNA"/>
</dbReference>
<evidence type="ECO:0000313" key="2">
    <source>
        <dbReference type="Proteomes" id="UP001274896"/>
    </source>
</evidence>
<comment type="caution">
    <text evidence="1">The sequence shown here is derived from an EMBL/GenBank/DDBJ whole genome shotgun (WGS) entry which is preliminary data.</text>
</comment>
<sequence>MAVEGLRSPARIPLIQAMEEACDLIDAGSVQGWIYHSRRFFPRCLPVMWMKCYGQIQLVQNATFGKAWMY</sequence>
<accession>A0AAE0QVX4</accession>
<evidence type="ECO:0000313" key="1">
    <source>
        <dbReference type="EMBL" id="KAK3533814.1"/>
    </source>
</evidence>
<proteinExistence type="predicted"/>
<name>A0AAE0QVX4_9TELE</name>
<dbReference type="Proteomes" id="UP001274896">
    <property type="component" value="Unassembled WGS sequence"/>
</dbReference>
<protein>
    <submittedName>
        <fullName evidence="1">Uncharacterized protein</fullName>
    </submittedName>
</protein>
<reference evidence="1" key="1">
    <citation type="submission" date="2023-06" db="EMBL/GenBank/DDBJ databases">
        <title>Male Hemibagrus guttatus genome.</title>
        <authorList>
            <person name="Bian C."/>
        </authorList>
    </citation>
    <scope>NUCLEOTIDE SEQUENCE</scope>
    <source>
        <strain evidence="1">Male_cb2023</strain>
        <tissue evidence="1">Muscle</tissue>
    </source>
</reference>
<organism evidence="1 2">
    <name type="scientific">Hemibagrus guttatus</name>
    <dbReference type="NCBI Taxonomy" id="175788"/>
    <lineage>
        <taxon>Eukaryota</taxon>
        <taxon>Metazoa</taxon>
        <taxon>Chordata</taxon>
        <taxon>Craniata</taxon>
        <taxon>Vertebrata</taxon>
        <taxon>Euteleostomi</taxon>
        <taxon>Actinopterygii</taxon>
        <taxon>Neopterygii</taxon>
        <taxon>Teleostei</taxon>
        <taxon>Ostariophysi</taxon>
        <taxon>Siluriformes</taxon>
        <taxon>Bagridae</taxon>
        <taxon>Hemibagrus</taxon>
    </lineage>
</organism>
<dbReference type="AlphaFoldDB" id="A0AAE0QVX4"/>
<gene>
    <name evidence="1" type="ORF">QTP70_031073</name>
</gene>